<accession>A0A2Z3H2P6</accession>
<gene>
    <name evidence="1" type="ORF">C1280_31450</name>
</gene>
<proteinExistence type="predicted"/>
<reference evidence="1 2" key="1">
    <citation type="submission" date="2018-01" db="EMBL/GenBank/DDBJ databases">
        <title>G. obscuriglobus.</title>
        <authorList>
            <person name="Franke J."/>
            <person name="Blomberg W."/>
            <person name="Selmecki A."/>
        </authorList>
    </citation>
    <scope>NUCLEOTIDE SEQUENCE [LARGE SCALE GENOMIC DNA]</scope>
    <source>
        <strain evidence="1 2">DSM 5831</strain>
    </source>
</reference>
<dbReference type="InterPro" id="IPR049797">
    <property type="entry name" value="HYExAFE"/>
</dbReference>
<sequence length="187" mass="20919">MKADNHYEVAFDAFLRARGCAVVPVVESRRSYLDTSEVKSPDFLTLAPAGAKLVIDVKGRKFPGAGKGGTPRRSWQNWCELEDVESLARWSDRLGDGFQGVLAFVYDVALQFELPPCTPDVFAFRGHVFLFRGVPVGEYRRHMRTRSPRWRTVHLPSADFRRLVKPITHFLAPAGAKAEELLTGSTG</sequence>
<keyword evidence="2" id="KW-1185">Reference proteome</keyword>
<protein>
    <submittedName>
        <fullName evidence="1">Uncharacterized protein</fullName>
    </submittedName>
</protein>
<organism evidence="1 2">
    <name type="scientific">Gemmata obscuriglobus</name>
    <dbReference type="NCBI Taxonomy" id="114"/>
    <lineage>
        <taxon>Bacteria</taxon>
        <taxon>Pseudomonadati</taxon>
        <taxon>Planctomycetota</taxon>
        <taxon>Planctomycetia</taxon>
        <taxon>Gemmatales</taxon>
        <taxon>Gemmataceae</taxon>
        <taxon>Gemmata</taxon>
    </lineage>
</organism>
<dbReference type="RefSeq" id="WP_109571350.1">
    <property type="nucleotide sequence ID" value="NZ_CP025958.1"/>
</dbReference>
<dbReference type="EMBL" id="CP025958">
    <property type="protein sequence ID" value="AWM41059.1"/>
    <property type="molecule type" value="Genomic_DNA"/>
</dbReference>
<dbReference type="AlphaFoldDB" id="A0A2Z3H2P6"/>
<evidence type="ECO:0000313" key="1">
    <source>
        <dbReference type="EMBL" id="AWM41059.1"/>
    </source>
</evidence>
<name>A0A2Z3H2P6_9BACT</name>
<dbReference type="OrthoDB" id="272676at2"/>
<dbReference type="NCBIfam" id="NF038001">
    <property type="entry name" value="HYExAFE"/>
    <property type="match status" value="1"/>
</dbReference>
<dbReference type="KEGG" id="gog:C1280_31450"/>
<evidence type="ECO:0000313" key="2">
    <source>
        <dbReference type="Proteomes" id="UP000245802"/>
    </source>
</evidence>
<dbReference type="Proteomes" id="UP000245802">
    <property type="component" value="Chromosome"/>
</dbReference>